<gene>
    <name evidence="10" type="ORF">GP2_009_00220</name>
</gene>
<keyword evidence="10" id="KW-0328">Glycosyltransferase</keyword>
<evidence type="ECO:0000256" key="4">
    <source>
        <dbReference type="ARBA" id="ARBA00022692"/>
    </source>
</evidence>
<sequence>MTVVDIPRQGIDRFLHSTWARGLALVVFLASAAAAIFLLPNQPPVPYRIDFDVYRLGGQVLLDGGDLYGPLPQLAEGAYLPFTYPPLAAALFTIFTVVPLGVGQAVFAAISIACLLLVCRIVLGHLSVRPNVDLWWLAVAATTVGLWLEPVRDTLNFGQINLVLMTLVIVDALVGRGKWWSGLLVGLAISIKLTPAVFLLLFFLRRDWRTLVVSAVSAVAYAGIGYLVAPDDSVTYWTSTLFDTDRIGSPHFANNQSLKGELGRLGTESTVAWFVASLIVGLLIAWAAWRLISASEAPASEVPVTVAPATEAPATPAPATEAAEAGTTARPDGPTDVASVLTVAFAALFCSPVAWDHSWVWIVPLLLTLAAFAVRPGASAIWWWLIGTGLVVFAVSPHQRIPQRYDAELSWAWWQHLVGSSYLIWGLAVIVAFGALAPRPAATKPAPDSWVA</sequence>
<feature type="region of interest" description="Disordered" evidence="8">
    <location>
        <begin position="311"/>
        <end position="331"/>
    </location>
</feature>
<evidence type="ECO:0000256" key="5">
    <source>
        <dbReference type="ARBA" id="ARBA00022989"/>
    </source>
</evidence>
<dbReference type="GO" id="GO:0016757">
    <property type="term" value="F:glycosyltransferase activity"/>
    <property type="evidence" value="ECO:0007669"/>
    <property type="project" value="UniProtKB-KW"/>
</dbReference>
<feature type="transmembrane region" description="Helical" evidence="9">
    <location>
        <begin position="180"/>
        <end position="204"/>
    </location>
</feature>
<keyword evidence="5 9" id="KW-1133">Transmembrane helix</keyword>
<evidence type="ECO:0000256" key="1">
    <source>
        <dbReference type="ARBA" id="ARBA00004651"/>
    </source>
</evidence>
<feature type="transmembrane region" description="Helical" evidence="9">
    <location>
        <begin position="380"/>
        <end position="396"/>
    </location>
</feature>
<keyword evidence="3" id="KW-0808">Transferase</keyword>
<comment type="caution">
    <text evidence="10">The sequence shown here is derived from an EMBL/GenBank/DDBJ whole genome shotgun (WGS) entry which is preliminary data.</text>
</comment>
<dbReference type="RefSeq" id="WP_006899396.1">
    <property type="nucleotide sequence ID" value="NZ_BAOQ01000009.1"/>
</dbReference>
<feature type="transmembrane region" description="Helical" evidence="9">
    <location>
        <begin position="105"/>
        <end position="126"/>
    </location>
</feature>
<dbReference type="Pfam" id="PF09594">
    <property type="entry name" value="GT87"/>
    <property type="match status" value="1"/>
</dbReference>
<comment type="subcellular location">
    <subcellularLocation>
        <location evidence="1">Cell membrane</location>
        <topology evidence="1">Multi-pass membrane protein</topology>
    </subcellularLocation>
</comment>
<feature type="transmembrane region" description="Helical" evidence="9">
    <location>
        <begin position="271"/>
        <end position="289"/>
    </location>
</feature>
<keyword evidence="6 9" id="KW-0472">Membrane</keyword>
<organism evidence="10 11">
    <name type="scientific">Gordonia paraffinivorans NBRC 108238</name>
    <dbReference type="NCBI Taxonomy" id="1223543"/>
    <lineage>
        <taxon>Bacteria</taxon>
        <taxon>Bacillati</taxon>
        <taxon>Actinomycetota</taxon>
        <taxon>Actinomycetes</taxon>
        <taxon>Mycobacteriales</taxon>
        <taxon>Gordoniaceae</taxon>
        <taxon>Gordonia</taxon>
    </lineage>
</organism>
<keyword evidence="2" id="KW-1003">Cell membrane</keyword>
<evidence type="ECO:0000256" key="9">
    <source>
        <dbReference type="SAM" id="Phobius"/>
    </source>
</evidence>
<feature type="transmembrane region" description="Helical" evidence="9">
    <location>
        <begin position="18"/>
        <end position="39"/>
    </location>
</feature>
<dbReference type="InterPro" id="IPR018584">
    <property type="entry name" value="GT87"/>
</dbReference>
<evidence type="ECO:0000256" key="7">
    <source>
        <dbReference type="ARBA" id="ARBA00024033"/>
    </source>
</evidence>
<evidence type="ECO:0000256" key="2">
    <source>
        <dbReference type="ARBA" id="ARBA00022475"/>
    </source>
</evidence>
<evidence type="ECO:0000256" key="3">
    <source>
        <dbReference type="ARBA" id="ARBA00022679"/>
    </source>
</evidence>
<evidence type="ECO:0000313" key="10">
    <source>
        <dbReference type="EMBL" id="GAC83159.1"/>
    </source>
</evidence>
<feature type="transmembrane region" description="Helical" evidence="9">
    <location>
        <begin position="132"/>
        <end position="148"/>
    </location>
</feature>
<reference evidence="10 11" key="1">
    <citation type="submission" date="2013-02" db="EMBL/GenBank/DDBJ databases">
        <title>Whole genome shotgun sequence of Gordonia paraffinivorans NBRC 108238.</title>
        <authorList>
            <person name="Isaki-Nakamura S."/>
            <person name="Hosoyama A."/>
            <person name="Tsuchikane K."/>
            <person name="Ando Y."/>
            <person name="Baba S."/>
            <person name="Ohji S."/>
            <person name="Hamada M."/>
            <person name="Tamura T."/>
            <person name="Yamazoe A."/>
            <person name="Yamazaki S."/>
            <person name="Fujita N."/>
        </authorList>
    </citation>
    <scope>NUCLEOTIDE SEQUENCE [LARGE SCALE GENOMIC DNA]</scope>
    <source>
        <strain evidence="10 11">NBRC 108238</strain>
    </source>
</reference>
<name>A0ABQ0IHV2_9ACTN</name>
<accession>A0ABQ0IHV2</accession>
<feature type="transmembrane region" description="Helical" evidence="9">
    <location>
        <begin position="155"/>
        <end position="174"/>
    </location>
</feature>
<feature type="transmembrane region" description="Helical" evidence="9">
    <location>
        <begin position="417"/>
        <end position="437"/>
    </location>
</feature>
<feature type="compositionally biased region" description="Low complexity" evidence="8">
    <location>
        <begin position="311"/>
        <end position="329"/>
    </location>
</feature>
<keyword evidence="11" id="KW-1185">Reference proteome</keyword>
<evidence type="ECO:0000256" key="8">
    <source>
        <dbReference type="SAM" id="MobiDB-lite"/>
    </source>
</evidence>
<comment type="similarity">
    <text evidence="7">Belongs to the glycosyltransferase 87 family.</text>
</comment>
<evidence type="ECO:0000256" key="6">
    <source>
        <dbReference type="ARBA" id="ARBA00023136"/>
    </source>
</evidence>
<dbReference type="EMBL" id="BAOQ01000009">
    <property type="protein sequence ID" value="GAC83159.1"/>
    <property type="molecule type" value="Genomic_DNA"/>
</dbReference>
<evidence type="ECO:0000313" key="11">
    <source>
        <dbReference type="Proteomes" id="UP000035021"/>
    </source>
</evidence>
<feature type="transmembrane region" description="Helical" evidence="9">
    <location>
        <begin position="78"/>
        <end position="98"/>
    </location>
</feature>
<feature type="transmembrane region" description="Helical" evidence="9">
    <location>
        <begin position="211"/>
        <end position="229"/>
    </location>
</feature>
<proteinExistence type="inferred from homology"/>
<protein>
    <submittedName>
        <fullName evidence="10">Mannosyltransferase</fullName>
    </submittedName>
</protein>
<dbReference type="Proteomes" id="UP000035021">
    <property type="component" value="Unassembled WGS sequence"/>
</dbReference>
<keyword evidence="4 9" id="KW-0812">Transmembrane</keyword>